<comment type="similarity">
    <text evidence="1">Belongs to the peptidase C1 family.</text>
</comment>
<feature type="chain" id="PRO_5012598328" evidence="5">
    <location>
        <begin position="23"/>
        <end position="1051"/>
    </location>
</feature>
<dbReference type="CDD" id="cd02619">
    <property type="entry name" value="Peptidase_C1"/>
    <property type="match status" value="1"/>
</dbReference>
<keyword evidence="5" id="KW-0732">Signal</keyword>
<dbReference type="GO" id="GO:0006508">
    <property type="term" value="P:proteolysis"/>
    <property type="evidence" value="ECO:0007669"/>
    <property type="project" value="InterPro"/>
</dbReference>
<evidence type="ECO:0000259" key="6">
    <source>
        <dbReference type="SMART" id="SM00645"/>
    </source>
</evidence>
<dbReference type="EMBL" id="BDQF01000004">
    <property type="protein sequence ID" value="GAW79530.1"/>
    <property type="molecule type" value="Genomic_DNA"/>
</dbReference>
<protein>
    <submittedName>
        <fullName evidence="7">Serine-repeat antigen 3a</fullName>
    </submittedName>
</protein>
<feature type="compositionally biased region" description="Polar residues" evidence="4">
    <location>
        <begin position="80"/>
        <end position="104"/>
    </location>
</feature>
<feature type="signal peptide" evidence="5">
    <location>
        <begin position="1"/>
        <end position="22"/>
    </location>
</feature>
<dbReference type="SUPFAM" id="SSF54001">
    <property type="entry name" value="Cysteine proteinases"/>
    <property type="match status" value="1"/>
</dbReference>
<dbReference type="GeneID" id="39746241"/>
<evidence type="ECO:0000256" key="4">
    <source>
        <dbReference type="SAM" id="MobiDB-lite"/>
    </source>
</evidence>
<name>A0A1Y1JBA1_PLAGO</name>
<dbReference type="OMA" id="ESAQECF"/>
<dbReference type="GO" id="GO:0008234">
    <property type="term" value="F:cysteine-type peptidase activity"/>
    <property type="evidence" value="ECO:0007669"/>
    <property type="project" value="InterPro"/>
</dbReference>
<dbReference type="SMART" id="SM00645">
    <property type="entry name" value="Pept_C1"/>
    <property type="match status" value="1"/>
</dbReference>
<keyword evidence="3" id="KW-0325">Glycoprotein</keyword>
<feature type="compositionally biased region" description="Polar residues" evidence="4">
    <location>
        <begin position="43"/>
        <end position="64"/>
    </location>
</feature>
<dbReference type="InterPro" id="IPR000668">
    <property type="entry name" value="Peptidase_C1A_C"/>
</dbReference>
<dbReference type="InterPro" id="IPR038765">
    <property type="entry name" value="Papain-like_cys_pep_sf"/>
</dbReference>
<reference evidence="8" key="1">
    <citation type="submission" date="2017-04" db="EMBL/GenBank/DDBJ databases">
        <title>Plasmodium gonderi genome.</title>
        <authorList>
            <person name="Arisue N."/>
            <person name="Honma H."/>
            <person name="Kawai S."/>
            <person name="Tougan T."/>
            <person name="Tanabe K."/>
            <person name="Horii T."/>
        </authorList>
    </citation>
    <scope>NUCLEOTIDE SEQUENCE [LARGE SCALE GENOMIC DNA]</scope>
    <source>
        <strain evidence="8">ATCC 30045</strain>
    </source>
</reference>
<dbReference type="Pfam" id="PF00112">
    <property type="entry name" value="Peptidase_C1"/>
    <property type="match status" value="1"/>
</dbReference>
<feature type="compositionally biased region" description="Polar residues" evidence="4">
    <location>
        <begin position="902"/>
        <end position="920"/>
    </location>
</feature>
<evidence type="ECO:0000313" key="8">
    <source>
        <dbReference type="Proteomes" id="UP000195521"/>
    </source>
</evidence>
<evidence type="ECO:0000256" key="1">
    <source>
        <dbReference type="ARBA" id="ARBA00008455"/>
    </source>
</evidence>
<dbReference type="Proteomes" id="UP000195521">
    <property type="component" value="Unassembled WGS sequence"/>
</dbReference>
<comment type="caution">
    <text evidence="7">The sequence shown here is derived from an EMBL/GenBank/DDBJ whole genome shotgun (WGS) entry which is preliminary data.</text>
</comment>
<dbReference type="InterPro" id="IPR013128">
    <property type="entry name" value="Peptidase_C1A"/>
</dbReference>
<feature type="region of interest" description="Disordered" evidence="4">
    <location>
        <begin position="43"/>
        <end position="128"/>
    </location>
</feature>
<feature type="domain" description="Peptidase C1A papain C-terminal" evidence="6">
    <location>
        <begin position="509"/>
        <end position="761"/>
    </location>
</feature>
<gene>
    <name evidence="7" type="ORF">PGO_041300</name>
</gene>
<keyword evidence="8" id="KW-1185">Reference proteome</keyword>
<feature type="compositionally biased region" description="Polar residues" evidence="4">
    <location>
        <begin position="930"/>
        <end position="947"/>
    </location>
</feature>
<dbReference type="AlphaFoldDB" id="A0A1Y1JBA1"/>
<dbReference type="OrthoDB" id="387093at2759"/>
<accession>A0A1Y1JBA1</accession>
<proteinExistence type="inferred from homology"/>
<evidence type="ECO:0000256" key="3">
    <source>
        <dbReference type="ARBA" id="ARBA00023180"/>
    </source>
</evidence>
<feature type="compositionally biased region" description="Low complexity" evidence="4">
    <location>
        <begin position="70"/>
        <end position="79"/>
    </location>
</feature>
<evidence type="ECO:0000256" key="2">
    <source>
        <dbReference type="ARBA" id="ARBA00023145"/>
    </source>
</evidence>
<dbReference type="Gene3D" id="3.90.70.10">
    <property type="entry name" value="Cysteine proteinases"/>
    <property type="match status" value="1"/>
</dbReference>
<organism evidence="7 8">
    <name type="scientific">Plasmodium gonderi</name>
    <dbReference type="NCBI Taxonomy" id="77519"/>
    <lineage>
        <taxon>Eukaryota</taxon>
        <taxon>Sar</taxon>
        <taxon>Alveolata</taxon>
        <taxon>Apicomplexa</taxon>
        <taxon>Aconoidasida</taxon>
        <taxon>Haemosporida</taxon>
        <taxon>Plasmodiidae</taxon>
        <taxon>Plasmodium</taxon>
        <taxon>Plasmodium (Plasmodium)</taxon>
    </lineage>
</organism>
<keyword evidence="2" id="KW-0865">Zymogen</keyword>
<evidence type="ECO:0000256" key="5">
    <source>
        <dbReference type="SAM" id="SignalP"/>
    </source>
</evidence>
<dbReference type="PANTHER" id="PTHR12411">
    <property type="entry name" value="CYSTEINE PROTEASE FAMILY C1-RELATED"/>
    <property type="match status" value="1"/>
</dbReference>
<sequence>MKSFSCALLILGLVFTNGTIRCNTNVVTNTSLTTTVVQSAAQNNQAGGTPGQPSGDSSNEQTAGGSVVTAPSASQQSQADSRNTQESTHVSEPNAQNSDNNNPTREVVPGEGNSPDTTPPVPEAAQPSVTNPFAVKSALLKDHNGLKITGPCKSNFQVYLVPYLYINVNTEKNEIEMEPTFMKVDEKIKFEKDENNIRNKCGENKTFKLVIFIYDGVLTIKWKVYPPKNQEDIDKTLDIRKYKMRDSGMPITSMQVLVVTEQNKTLYVESKNYSVKNDIPEKCDALANDCFLSGILDVQKCYHCTLLMQEKQNAKECFKYISPEIRNRFDDIKTKGEDEDDTDKVELEEAIHNILKNIYKNEGENKEINKLALADNSLKQELIKYCQLLKQTDTSGVLDNHEMANEEEAFTNLTNMIEMNSNYDINDLKGKLKNVAICLHDPNEWVSSKTGLLLPLLSHNNVYNNIDIYNSNEGSTVMFKEGTDGIKDFTILESVDVSPSHMTDKLHCNDEFCDRTKDTASCMSKIEVEDHGDCALSWIFASKLHLETIKCMKGYDHLPSSALYVANCSQKEGDAKCHAASNPLEFLNILDDKQFLPSESDMPYSYKMVGDVCPKPKHLWVNLWENVKLLNHKKMPNTVGTKGYTAYQCEHFKNNMENFINIVKSEVMKKGSAIAYVKAKDVLHYNFNGKVVYSLCGGEVPDLAVNIIGYGNYINGEGVKKSYWLLRNNWGKYWGDKGNFKVDMHTPADCQHNFIHTVAVFNLDIPEVTVQTNKDPEIHNYYMKNSPDFYNNLFIKKLDAMKDNTSSKENCYHNNPVIHGESDNLSNIQEFAGKTLEVIKSLAGVAGVGAKEAAKVAVKRAVKTVATVVKDIVPDKEKKGTEKSSQVVTGEPSVAVAGGEAQLSNEQTVTTLPETNTSESDAQEAGSDLVVTQQASAAGGSQNSVPATTPKAPLSSTTGTSGVNVRAVTGVLHFLKNVKNGKVKSSLVTYNNEAAIGDAKVCSRAHSSDVEKIKDCIKFCEDKWDECKDTVSPGYCLAKKKGNNDCFFCFV</sequence>
<feature type="region of interest" description="Disordered" evidence="4">
    <location>
        <begin position="877"/>
        <end position="959"/>
    </location>
</feature>
<evidence type="ECO:0000313" key="7">
    <source>
        <dbReference type="EMBL" id="GAW79530.1"/>
    </source>
</evidence>
<dbReference type="RefSeq" id="XP_028542119.1">
    <property type="nucleotide sequence ID" value="XM_028686318.1"/>
</dbReference>